<feature type="transmembrane region" description="Helical" evidence="1">
    <location>
        <begin position="20"/>
        <end position="40"/>
    </location>
</feature>
<feature type="transmembrane region" description="Helical" evidence="1">
    <location>
        <begin position="52"/>
        <end position="73"/>
    </location>
</feature>
<evidence type="ECO:0000313" key="2">
    <source>
        <dbReference type="EMBL" id="VWP00705.1"/>
    </source>
</evidence>
<organism evidence="2">
    <name type="scientific">Ganoderma boninense</name>
    <dbReference type="NCBI Taxonomy" id="34458"/>
    <lineage>
        <taxon>Eukaryota</taxon>
        <taxon>Fungi</taxon>
        <taxon>Dikarya</taxon>
        <taxon>Basidiomycota</taxon>
        <taxon>Agaricomycotina</taxon>
        <taxon>Agaricomycetes</taxon>
        <taxon>Polyporales</taxon>
        <taxon>Polyporaceae</taxon>
        <taxon>Ganoderma</taxon>
    </lineage>
</organism>
<proteinExistence type="predicted"/>
<dbReference type="InterPro" id="IPR050327">
    <property type="entry name" value="Proton-linked_MCT"/>
</dbReference>
<keyword evidence="1" id="KW-1133">Transmembrane helix</keyword>
<feature type="transmembrane region" description="Helical" evidence="1">
    <location>
        <begin position="179"/>
        <end position="200"/>
    </location>
</feature>
<gene>
    <name evidence="2" type="primary">Q0UA24</name>
</gene>
<dbReference type="PANTHER" id="PTHR11360:SF177">
    <property type="entry name" value="RIBOFLAVIN TRANSPORTER MCH5"/>
    <property type="match status" value="1"/>
</dbReference>
<protein>
    <submittedName>
        <fullName evidence="2">PKS_ER domain-containing protein</fullName>
    </submittedName>
</protein>
<keyword evidence="1" id="KW-0472">Membrane</keyword>
<dbReference type="AlphaFoldDB" id="A0A5K1K4E0"/>
<dbReference type="EMBL" id="LR728730">
    <property type="protein sequence ID" value="VWP00705.1"/>
    <property type="molecule type" value="Genomic_DNA"/>
</dbReference>
<feature type="transmembrane region" description="Helical" evidence="1">
    <location>
        <begin position="148"/>
        <end position="167"/>
    </location>
</feature>
<dbReference type="PANTHER" id="PTHR11360">
    <property type="entry name" value="MONOCARBOXYLATE TRANSPORTER"/>
    <property type="match status" value="1"/>
</dbReference>
<evidence type="ECO:0000256" key="1">
    <source>
        <dbReference type="SAM" id="Phobius"/>
    </source>
</evidence>
<dbReference type="Gene3D" id="1.20.1250.20">
    <property type="entry name" value="MFS general substrate transporter like domains"/>
    <property type="match status" value="2"/>
</dbReference>
<keyword evidence="1" id="KW-0812">Transmembrane</keyword>
<feature type="transmembrane region" description="Helical" evidence="1">
    <location>
        <begin position="93"/>
        <end position="111"/>
    </location>
</feature>
<dbReference type="SUPFAM" id="SSF103473">
    <property type="entry name" value="MFS general substrate transporter"/>
    <property type="match status" value="1"/>
</dbReference>
<dbReference type="InterPro" id="IPR036259">
    <property type="entry name" value="MFS_trans_sf"/>
</dbReference>
<name>A0A5K1K4E0_9APHY</name>
<feature type="transmembrane region" description="Helical" evidence="1">
    <location>
        <begin position="123"/>
        <end position="142"/>
    </location>
</feature>
<sequence>MINMAMAHWFKKRLGLAYAFMYAGAGIGGCVFPVAFKALLQRMSAYGGSFPWTMRILAFITLGLLAVTNLTIARRLPPKPDRIPVINIAEFRNRVYSLYVISLFMNALALFTDSDSFPSGPLTVLAFAALMSAILTFGWPFATNVPGFAVVAALVGMSTGAIIATLVHPFTRMGPVSDVGVRIGMGLAIMSVGILAGPPISGAIVDATGSFRNVGYFAG</sequence>
<accession>A0A5K1K4E0</accession>
<reference evidence="2" key="1">
    <citation type="submission" date="2019-10" db="EMBL/GenBank/DDBJ databases">
        <authorList>
            <person name="Nor Muhammad N."/>
        </authorList>
    </citation>
    <scope>NUCLEOTIDE SEQUENCE</scope>
</reference>